<dbReference type="SUPFAM" id="SSF50331">
    <property type="entry name" value="MOP-like"/>
    <property type="match status" value="1"/>
</dbReference>
<dbReference type="SUPFAM" id="SSF52540">
    <property type="entry name" value="P-loop containing nucleoside triphosphate hydrolases"/>
    <property type="match status" value="1"/>
</dbReference>
<protein>
    <recommendedName>
        <fullName evidence="4">ABC-type quaternary amine transporter</fullName>
        <ecNumber evidence="4">7.6.2.9</ecNumber>
    </recommendedName>
</protein>
<dbReference type="InterPro" id="IPR008995">
    <property type="entry name" value="Mo/tungstate-bd_C_term_dom"/>
</dbReference>
<reference evidence="6 7" key="1">
    <citation type="submission" date="2019-01" db="EMBL/GenBank/DDBJ databases">
        <title>Senegalimassilia sp. nov. KGMB04484 isolated human feces.</title>
        <authorList>
            <person name="Han K.-I."/>
            <person name="Kim J.-S."/>
            <person name="Lee K.C."/>
            <person name="Suh M.K."/>
            <person name="Eom M.K."/>
            <person name="Lee J.H."/>
            <person name="Park S.-H."/>
            <person name="Kang S.W."/>
            <person name="Park J.-E."/>
            <person name="Oh B.S."/>
            <person name="Yu S.Y."/>
            <person name="Choi S.-H."/>
            <person name="Lee D.H."/>
            <person name="Yoon H."/>
            <person name="Kim B.-Y."/>
            <person name="Lee J.H."/>
            <person name="Lee J.-S."/>
        </authorList>
    </citation>
    <scope>NUCLEOTIDE SEQUENCE [LARGE SCALE GENOMIC DNA]</scope>
    <source>
        <strain evidence="6 7">KGMB04484</strain>
    </source>
</reference>
<dbReference type="OrthoDB" id="5296765at2"/>
<dbReference type="EMBL" id="SDPW01000001">
    <property type="protein sequence ID" value="RXZ54305.1"/>
    <property type="molecule type" value="Genomic_DNA"/>
</dbReference>
<dbReference type="InterPro" id="IPR017871">
    <property type="entry name" value="ABC_transporter-like_CS"/>
</dbReference>
<accession>A0A4Q2JZ06</accession>
<feature type="domain" description="ABC transporter" evidence="5">
    <location>
        <begin position="5"/>
        <end position="238"/>
    </location>
</feature>
<dbReference type="PROSITE" id="PS50893">
    <property type="entry name" value="ABC_TRANSPORTER_2"/>
    <property type="match status" value="1"/>
</dbReference>
<dbReference type="Proteomes" id="UP000293345">
    <property type="component" value="Unassembled WGS sequence"/>
</dbReference>
<dbReference type="PANTHER" id="PTHR42781:SF4">
    <property type="entry name" value="SPERMIDINE_PUTRESCINE IMPORT ATP-BINDING PROTEIN POTA"/>
    <property type="match status" value="1"/>
</dbReference>
<sequence>MELSVSHINLTLGSGRKTMRPVLRDVSFTVPDGAFCSLLGESGAGKSTLLKVIAGILLQDSGSIAFDGAAVDGLPPHRRRLGFVFQDVRLFPHMTVEENVAYPLRMAGVGRRERRARAQELIERVQLAGFGPRPVQTLSGGQAQRVALARAIAAAPAALLLDEPFSGLDESLRDDMRSLLLRLHREEGVTALMVTHDANEALMMSDTIVALDGGRVTQLGAPEVLYRDPATAKIAACFGDCSVLEGAVRAERFSVGEIALPAVGVPDGPAVAVVRQGACSLGRDGEEAGKPCAGEAVVRCGVYAGAAYLARLDVAGQTLTVPTAALPGPGEAVPVFIGVEGCFVFSRPS</sequence>
<dbReference type="RefSeq" id="WP_129424547.1">
    <property type="nucleotide sequence ID" value="NZ_SDPW01000001.1"/>
</dbReference>
<keyword evidence="3 6" id="KW-0067">ATP-binding</keyword>
<evidence type="ECO:0000256" key="4">
    <source>
        <dbReference type="ARBA" id="ARBA00066388"/>
    </source>
</evidence>
<evidence type="ECO:0000313" key="7">
    <source>
        <dbReference type="Proteomes" id="UP000293345"/>
    </source>
</evidence>
<keyword evidence="1" id="KW-0813">Transport</keyword>
<dbReference type="GO" id="GO:0015418">
    <property type="term" value="F:ABC-type quaternary ammonium compound transporting activity"/>
    <property type="evidence" value="ECO:0007669"/>
    <property type="project" value="UniProtKB-EC"/>
</dbReference>
<dbReference type="GO" id="GO:0005524">
    <property type="term" value="F:ATP binding"/>
    <property type="evidence" value="ECO:0007669"/>
    <property type="project" value="UniProtKB-KW"/>
</dbReference>
<evidence type="ECO:0000313" key="6">
    <source>
        <dbReference type="EMBL" id="RXZ54305.1"/>
    </source>
</evidence>
<dbReference type="PROSITE" id="PS00211">
    <property type="entry name" value="ABC_TRANSPORTER_1"/>
    <property type="match status" value="1"/>
</dbReference>
<dbReference type="FunFam" id="3.40.50.300:FF:000425">
    <property type="entry name" value="Probable ABC transporter, ATP-binding subunit"/>
    <property type="match status" value="1"/>
</dbReference>
<dbReference type="EC" id="7.6.2.9" evidence="4"/>
<keyword evidence="2" id="KW-0547">Nucleotide-binding</keyword>
<evidence type="ECO:0000259" key="5">
    <source>
        <dbReference type="PROSITE" id="PS50893"/>
    </source>
</evidence>
<dbReference type="Gene3D" id="3.40.50.300">
    <property type="entry name" value="P-loop containing nucleotide triphosphate hydrolases"/>
    <property type="match status" value="1"/>
</dbReference>
<keyword evidence="7" id="KW-1185">Reference proteome</keyword>
<evidence type="ECO:0000256" key="2">
    <source>
        <dbReference type="ARBA" id="ARBA00022741"/>
    </source>
</evidence>
<name>A0A4Q2JZ06_9ACTN</name>
<dbReference type="PANTHER" id="PTHR42781">
    <property type="entry name" value="SPERMIDINE/PUTRESCINE IMPORT ATP-BINDING PROTEIN POTA"/>
    <property type="match status" value="1"/>
</dbReference>
<evidence type="ECO:0000256" key="1">
    <source>
        <dbReference type="ARBA" id="ARBA00022448"/>
    </source>
</evidence>
<dbReference type="InterPro" id="IPR003593">
    <property type="entry name" value="AAA+_ATPase"/>
</dbReference>
<dbReference type="SMART" id="SM00382">
    <property type="entry name" value="AAA"/>
    <property type="match status" value="1"/>
</dbReference>
<dbReference type="InterPro" id="IPR050093">
    <property type="entry name" value="ABC_SmlMolc_Importer"/>
</dbReference>
<dbReference type="GO" id="GO:0016887">
    <property type="term" value="F:ATP hydrolysis activity"/>
    <property type="evidence" value="ECO:0007669"/>
    <property type="project" value="InterPro"/>
</dbReference>
<evidence type="ECO:0000256" key="3">
    <source>
        <dbReference type="ARBA" id="ARBA00022840"/>
    </source>
</evidence>
<gene>
    <name evidence="6" type="ORF">ET524_07295</name>
</gene>
<proteinExistence type="predicted"/>
<dbReference type="InterPro" id="IPR003439">
    <property type="entry name" value="ABC_transporter-like_ATP-bd"/>
</dbReference>
<organism evidence="6 7">
    <name type="scientific">Senegalimassilia faecalis</name>
    <dbReference type="NCBI Taxonomy" id="2509433"/>
    <lineage>
        <taxon>Bacteria</taxon>
        <taxon>Bacillati</taxon>
        <taxon>Actinomycetota</taxon>
        <taxon>Coriobacteriia</taxon>
        <taxon>Coriobacteriales</taxon>
        <taxon>Coriobacteriaceae</taxon>
        <taxon>Senegalimassilia</taxon>
    </lineage>
</organism>
<comment type="caution">
    <text evidence="6">The sequence shown here is derived from an EMBL/GenBank/DDBJ whole genome shotgun (WGS) entry which is preliminary data.</text>
</comment>
<dbReference type="AlphaFoldDB" id="A0A4Q2JZ06"/>
<dbReference type="Pfam" id="PF00005">
    <property type="entry name" value="ABC_tran"/>
    <property type="match status" value="1"/>
</dbReference>
<dbReference type="InterPro" id="IPR027417">
    <property type="entry name" value="P-loop_NTPase"/>
</dbReference>